<evidence type="ECO:0000256" key="10">
    <source>
        <dbReference type="ARBA" id="ARBA00022989"/>
    </source>
</evidence>
<dbReference type="InterPro" id="IPR013112">
    <property type="entry name" value="FAD-bd_8"/>
</dbReference>
<dbReference type="EMBL" id="KV453841">
    <property type="protein sequence ID" value="ODV92624.1"/>
    <property type="molecule type" value="Genomic_DNA"/>
</dbReference>
<organism evidence="18 19">
    <name type="scientific">Tortispora caseinolytica NRRL Y-17796</name>
    <dbReference type="NCBI Taxonomy" id="767744"/>
    <lineage>
        <taxon>Eukaryota</taxon>
        <taxon>Fungi</taxon>
        <taxon>Dikarya</taxon>
        <taxon>Ascomycota</taxon>
        <taxon>Saccharomycotina</taxon>
        <taxon>Trigonopsidomycetes</taxon>
        <taxon>Trigonopsidales</taxon>
        <taxon>Trigonopsidaceae</taxon>
        <taxon>Tortispora</taxon>
    </lineage>
</organism>
<dbReference type="InterPro" id="IPR017927">
    <property type="entry name" value="FAD-bd_FR_type"/>
</dbReference>
<dbReference type="InterPro" id="IPR039261">
    <property type="entry name" value="FNR_nucleotide-bd"/>
</dbReference>
<feature type="transmembrane region" description="Helical" evidence="16">
    <location>
        <begin position="46"/>
        <end position="64"/>
    </location>
</feature>
<dbReference type="GO" id="GO:0052851">
    <property type="term" value="F:ferric-chelate reductase (NADPH) activity"/>
    <property type="evidence" value="ECO:0007669"/>
    <property type="project" value="UniProtKB-EC"/>
</dbReference>
<evidence type="ECO:0000256" key="13">
    <source>
        <dbReference type="ARBA" id="ARBA00023136"/>
    </source>
</evidence>
<dbReference type="Pfam" id="PF08022">
    <property type="entry name" value="FAD_binding_8"/>
    <property type="match status" value="1"/>
</dbReference>
<feature type="transmembrane region" description="Helical" evidence="16">
    <location>
        <begin position="116"/>
        <end position="139"/>
    </location>
</feature>
<keyword evidence="5" id="KW-1003">Cell membrane</keyword>
<keyword evidence="12" id="KW-0406">Ion transport</keyword>
<reference evidence="19" key="1">
    <citation type="submission" date="2016-02" db="EMBL/GenBank/DDBJ databases">
        <title>Comparative genomics of biotechnologically important yeasts.</title>
        <authorList>
            <consortium name="DOE Joint Genome Institute"/>
            <person name="Riley R."/>
            <person name="Haridas S."/>
            <person name="Wolfe K.H."/>
            <person name="Lopes M.R."/>
            <person name="Hittinger C.T."/>
            <person name="Goker M."/>
            <person name="Salamov A."/>
            <person name="Wisecaver J."/>
            <person name="Long T.M."/>
            <person name="Aerts A.L."/>
            <person name="Barry K."/>
            <person name="Choi C."/>
            <person name="Clum A."/>
            <person name="Coughlan A.Y."/>
            <person name="Deshpande S."/>
            <person name="Douglass A.P."/>
            <person name="Hanson S.J."/>
            <person name="Klenk H.-P."/>
            <person name="Labutti K."/>
            <person name="Lapidus A."/>
            <person name="Lindquist E."/>
            <person name="Lipzen A."/>
            <person name="Meier-Kolthoff J.P."/>
            <person name="Ohm R.A."/>
            <person name="Otillar R.P."/>
            <person name="Pangilinan J."/>
            <person name="Peng Y."/>
            <person name="Rokas A."/>
            <person name="Rosa C.A."/>
            <person name="Scheuner C."/>
            <person name="Sibirny A.A."/>
            <person name="Slot J.C."/>
            <person name="Stielow J.B."/>
            <person name="Sun H."/>
            <person name="Kurtzman C.P."/>
            <person name="Blackwell M."/>
            <person name="Jeffries T.W."/>
            <person name="Grigoriev I.V."/>
        </authorList>
    </citation>
    <scope>NUCLEOTIDE SEQUENCE [LARGE SCALE GENOMIC DNA]</scope>
    <source>
        <strain evidence="19">NRRL Y-17796</strain>
    </source>
</reference>
<evidence type="ECO:0000256" key="16">
    <source>
        <dbReference type="SAM" id="Phobius"/>
    </source>
</evidence>
<dbReference type="Pfam" id="PF08030">
    <property type="entry name" value="NAD_binding_6"/>
    <property type="match status" value="1"/>
</dbReference>
<keyword evidence="11" id="KW-0560">Oxidoreductase</keyword>
<evidence type="ECO:0000256" key="4">
    <source>
        <dbReference type="ARBA" id="ARBA00022448"/>
    </source>
</evidence>
<dbReference type="GO" id="GO:0005886">
    <property type="term" value="C:plasma membrane"/>
    <property type="evidence" value="ECO:0007669"/>
    <property type="project" value="UniProtKB-SubCell"/>
</dbReference>
<protein>
    <recommendedName>
        <fullName evidence="3">ferric-chelate reductase (NADPH)</fullName>
        <ecNumber evidence="3">1.16.1.9</ecNumber>
    </recommendedName>
</protein>
<comment type="similarity">
    <text evidence="2">Belongs to the ferric reductase (FRE) family.</text>
</comment>
<keyword evidence="8" id="KW-0274">FAD</keyword>
<feature type="domain" description="FAD-binding FR-type" evidence="17">
    <location>
        <begin position="180"/>
        <end position="296"/>
    </location>
</feature>
<keyword evidence="7 16" id="KW-0812">Transmembrane</keyword>
<dbReference type="GO" id="GO:0015677">
    <property type="term" value="P:copper ion import"/>
    <property type="evidence" value="ECO:0007669"/>
    <property type="project" value="TreeGrafter"/>
</dbReference>
<dbReference type="PROSITE" id="PS51384">
    <property type="entry name" value="FAD_FR"/>
    <property type="match status" value="1"/>
</dbReference>
<keyword evidence="6" id="KW-0285">Flavoprotein</keyword>
<dbReference type="Proteomes" id="UP000095023">
    <property type="component" value="Unassembled WGS sequence"/>
</dbReference>
<evidence type="ECO:0000313" key="18">
    <source>
        <dbReference type="EMBL" id="ODV92624.1"/>
    </source>
</evidence>
<keyword evidence="10 16" id="KW-1133">Transmembrane helix</keyword>
<feature type="non-terminal residue" evidence="18">
    <location>
        <position position="453"/>
    </location>
</feature>
<keyword evidence="19" id="KW-1185">Reference proteome</keyword>
<evidence type="ECO:0000256" key="9">
    <source>
        <dbReference type="ARBA" id="ARBA00022982"/>
    </source>
</evidence>
<feature type="transmembrane region" description="Helical" evidence="16">
    <location>
        <begin position="85"/>
        <end position="104"/>
    </location>
</feature>
<accession>A0A1E4TLJ7</accession>
<evidence type="ECO:0000259" key="17">
    <source>
        <dbReference type="PROSITE" id="PS51384"/>
    </source>
</evidence>
<sequence>TRGESLIVLGYIVLYIVFLCVRYPVYDGNLTMPTAHAQWTKYLADRSAIIAMAHIPLIMLFAARNNILAWLTGWSFEAMNVFHRWIARGMWVAALIHASVSTYVSRDIYKLYLEDPWFRCGIASMVLVSCILILAAYPFRSRFYECFYYLHFFFVLAFIIVLWQHIYKVGYTGWIYGAVAFWGFDRILRVLRLLWAGIWTTGTFKLENSCVHVSIKTARPLNAHTGSYIFLHIPKVGILQTHPFSVCENKDNTLSLIIKPRDGITKTLMKLLQNSSDQTAELSVWVDGVYGQRLPVEQFDNVLLIGGGVGITALYSHLHALKTDMKKEETIKPNVLFVWVVREPSSIEWVELQQFVNSNIEIQLYVSGDNTSSTEPCDIEPEKPSFITSTELDIKNGRPNVSAIIEEWTNQPGSSAVAVCGPSSLSDQCRITVAKVLRKSNHRLAYYDEVFTW</sequence>
<dbReference type="SFLD" id="SFLDS00052">
    <property type="entry name" value="Ferric_Reductase_Domain"/>
    <property type="match status" value="1"/>
</dbReference>
<keyword evidence="14" id="KW-0325">Glycoprotein</keyword>
<evidence type="ECO:0000256" key="12">
    <source>
        <dbReference type="ARBA" id="ARBA00023065"/>
    </source>
</evidence>
<dbReference type="InterPro" id="IPR013130">
    <property type="entry name" value="Fe3_Rdtase_TM_dom"/>
</dbReference>
<proteinExistence type="inferred from homology"/>
<evidence type="ECO:0000256" key="1">
    <source>
        <dbReference type="ARBA" id="ARBA00004651"/>
    </source>
</evidence>
<keyword evidence="13 16" id="KW-0472">Membrane</keyword>
<dbReference type="CDD" id="cd06186">
    <property type="entry name" value="NOX_Duox_like_FAD_NADP"/>
    <property type="match status" value="1"/>
</dbReference>
<dbReference type="EC" id="1.16.1.9" evidence="3"/>
<evidence type="ECO:0000256" key="3">
    <source>
        <dbReference type="ARBA" id="ARBA00012668"/>
    </source>
</evidence>
<evidence type="ECO:0000256" key="6">
    <source>
        <dbReference type="ARBA" id="ARBA00022630"/>
    </source>
</evidence>
<dbReference type="PANTHER" id="PTHR32361:SF9">
    <property type="entry name" value="FERRIC REDUCTASE TRANSMEMBRANE COMPONENT 3-RELATED"/>
    <property type="match status" value="1"/>
</dbReference>
<evidence type="ECO:0000256" key="7">
    <source>
        <dbReference type="ARBA" id="ARBA00022692"/>
    </source>
</evidence>
<evidence type="ECO:0000256" key="2">
    <source>
        <dbReference type="ARBA" id="ARBA00006278"/>
    </source>
</evidence>
<dbReference type="SUPFAM" id="SSF52343">
    <property type="entry name" value="Ferredoxin reductase-like, C-terminal NADP-linked domain"/>
    <property type="match status" value="1"/>
</dbReference>
<dbReference type="OrthoDB" id="167398at2759"/>
<dbReference type="SUPFAM" id="SSF63380">
    <property type="entry name" value="Riboflavin synthase domain-like"/>
    <property type="match status" value="1"/>
</dbReference>
<dbReference type="InterPro" id="IPR013121">
    <property type="entry name" value="Fe_red_NAD-bd_6"/>
</dbReference>
<evidence type="ECO:0000256" key="11">
    <source>
        <dbReference type="ARBA" id="ARBA00023002"/>
    </source>
</evidence>
<dbReference type="GO" id="GO:0006826">
    <property type="term" value="P:iron ion transport"/>
    <property type="evidence" value="ECO:0007669"/>
    <property type="project" value="TreeGrafter"/>
</dbReference>
<feature type="transmembrane region" description="Helical" evidence="16">
    <location>
        <begin position="7"/>
        <end position="26"/>
    </location>
</feature>
<evidence type="ECO:0000256" key="14">
    <source>
        <dbReference type="ARBA" id="ARBA00023180"/>
    </source>
</evidence>
<dbReference type="Pfam" id="PF01794">
    <property type="entry name" value="Ferric_reduct"/>
    <property type="match status" value="1"/>
</dbReference>
<dbReference type="AlphaFoldDB" id="A0A1E4TLJ7"/>
<evidence type="ECO:0000256" key="15">
    <source>
        <dbReference type="ARBA" id="ARBA00048483"/>
    </source>
</evidence>
<dbReference type="InterPro" id="IPR017938">
    <property type="entry name" value="Riboflavin_synthase-like_b-brl"/>
</dbReference>
<evidence type="ECO:0000256" key="8">
    <source>
        <dbReference type="ARBA" id="ARBA00022827"/>
    </source>
</evidence>
<dbReference type="GO" id="GO:0006879">
    <property type="term" value="P:intracellular iron ion homeostasis"/>
    <property type="evidence" value="ECO:0007669"/>
    <property type="project" value="TreeGrafter"/>
</dbReference>
<keyword evidence="9" id="KW-0249">Electron transport</keyword>
<dbReference type="InterPro" id="IPR051410">
    <property type="entry name" value="Ferric/Cupric_Reductase"/>
</dbReference>
<keyword evidence="4" id="KW-0813">Transport</keyword>
<evidence type="ECO:0000313" key="19">
    <source>
        <dbReference type="Proteomes" id="UP000095023"/>
    </source>
</evidence>
<feature type="transmembrane region" description="Helical" evidence="16">
    <location>
        <begin position="146"/>
        <end position="167"/>
    </location>
</feature>
<dbReference type="PANTHER" id="PTHR32361">
    <property type="entry name" value="FERRIC/CUPRIC REDUCTASE TRANSMEMBRANE COMPONENT"/>
    <property type="match status" value="1"/>
</dbReference>
<comment type="catalytic activity">
    <reaction evidence="15">
        <text>2 a Fe(II)-siderophore + NADP(+) + H(+) = 2 a Fe(III)-siderophore + NADPH</text>
        <dbReference type="Rhea" id="RHEA:28795"/>
        <dbReference type="Rhea" id="RHEA-COMP:11342"/>
        <dbReference type="Rhea" id="RHEA-COMP:11344"/>
        <dbReference type="ChEBI" id="CHEBI:15378"/>
        <dbReference type="ChEBI" id="CHEBI:29033"/>
        <dbReference type="ChEBI" id="CHEBI:29034"/>
        <dbReference type="ChEBI" id="CHEBI:57783"/>
        <dbReference type="ChEBI" id="CHEBI:58349"/>
        <dbReference type="EC" id="1.16.1.9"/>
    </reaction>
</comment>
<dbReference type="SFLD" id="SFLDG01168">
    <property type="entry name" value="Ferric_reductase_subgroup_(FRE"/>
    <property type="match status" value="1"/>
</dbReference>
<dbReference type="Gene3D" id="3.40.50.80">
    <property type="entry name" value="Nucleotide-binding domain of ferredoxin-NADP reductase (FNR) module"/>
    <property type="match status" value="1"/>
</dbReference>
<feature type="non-terminal residue" evidence="18">
    <location>
        <position position="1"/>
    </location>
</feature>
<evidence type="ECO:0000256" key="5">
    <source>
        <dbReference type="ARBA" id="ARBA00022475"/>
    </source>
</evidence>
<gene>
    <name evidence="18" type="ORF">CANCADRAFT_14985</name>
</gene>
<comment type="subcellular location">
    <subcellularLocation>
        <location evidence="1">Cell membrane</location>
        <topology evidence="1">Multi-pass membrane protein</topology>
    </subcellularLocation>
</comment>
<name>A0A1E4TLJ7_9ASCO</name>